<dbReference type="Gene3D" id="1.20.1070.10">
    <property type="entry name" value="Rhodopsin 7-helix transmembrane proteins"/>
    <property type="match status" value="1"/>
</dbReference>
<evidence type="ECO:0000256" key="6">
    <source>
        <dbReference type="ARBA" id="ARBA00023170"/>
    </source>
</evidence>
<feature type="transmembrane region" description="Helical" evidence="8">
    <location>
        <begin position="71"/>
        <end position="88"/>
    </location>
</feature>
<keyword evidence="6" id="KW-0675">Receptor</keyword>
<dbReference type="RefSeq" id="XP_013073621.2">
    <property type="nucleotide sequence ID" value="XM_013218167.2"/>
</dbReference>
<dbReference type="STRING" id="6526.A0A2C9LXG9"/>
<dbReference type="VEuPathDB" id="VectorBase:BGLAX_038912"/>
<dbReference type="VEuPathDB" id="VectorBase:BGLB036093"/>
<proteinExistence type="predicted"/>
<dbReference type="InterPro" id="IPR000276">
    <property type="entry name" value="GPCR_Rhodpsn"/>
</dbReference>
<dbReference type="InterPro" id="IPR019427">
    <property type="entry name" value="7TM_GPCR_serpentine_rcpt_Srw"/>
</dbReference>
<evidence type="ECO:0000256" key="7">
    <source>
        <dbReference type="ARBA" id="ARBA00023224"/>
    </source>
</evidence>
<feature type="transmembrane region" description="Helical" evidence="8">
    <location>
        <begin position="261"/>
        <end position="287"/>
    </location>
</feature>
<keyword evidence="7" id="KW-0807">Transducer</keyword>
<keyword evidence="4" id="KW-0297">G-protein coupled receptor</keyword>
<sequence>MALNMTNLTSGKDSCNPCWAPLVSDFVVIMFLLINHVILSSCLCVTGIVANVINICVFLKQGLGTSTSISFFSLSVADLLGLVTLLWYDMCLNPYLANLDTGILFKEVAYLTSGWPHGCASRITSWTTVFITAERCLSIALPLKIKHVITPERTTAIIIIIYLINILSLVPEYSSAYYDWTFNVAKNKTVFGLVFRSNRPQTAGLSFLFHGSFTLISFFSVVTFTSVLVLELRRTSKWRQRAVNSGKQTTTMSKRDLKTMIMVVLVATSLIVCFVPTVVLSIVTISVSEFSVVGKEVNLFNTCWSFGFLLHSVNSNVHFLLYYKMSSKFRSTFQNLFRRTADAVYTHDTHWDDHI</sequence>
<evidence type="ECO:0000256" key="5">
    <source>
        <dbReference type="ARBA" id="ARBA00023136"/>
    </source>
</evidence>
<dbReference type="EnsemblMetazoa" id="BGLB036093-RA">
    <property type="protein sequence ID" value="BGLB036093-PA"/>
    <property type="gene ID" value="BGLB036093"/>
</dbReference>
<dbReference type="SUPFAM" id="SSF81321">
    <property type="entry name" value="Family A G protein-coupled receptor-like"/>
    <property type="match status" value="1"/>
</dbReference>
<dbReference type="AlphaFoldDB" id="A0A2C9LXG9"/>
<keyword evidence="3 8" id="KW-1133">Transmembrane helix</keyword>
<evidence type="ECO:0000313" key="11">
    <source>
        <dbReference type="Proteomes" id="UP000076420"/>
    </source>
</evidence>
<dbReference type="PANTHER" id="PTHR24243">
    <property type="entry name" value="G-PROTEIN COUPLED RECEPTOR"/>
    <property type="match status" value="1"/>
</dbReference>
<feature type="transmembrane region" description="Helical" evidence="8">
    <location>
        <begin position="155"/>
        <end position="174"/>
    </location>
</feature>
<name>A0A2C9LXG9_BIOGL</name>
<evidence type="ECO:0000313" key="10">
    <source>
        <dbReference type="EnsemblMetazoa" id="BGLB036093-PA"/>
    </source>
</evidence>
<dbReference type="InterPro" id="IPR017452">
    <property type="entry name" value="GPCR_Rhodpsn_7TM"/>
</dbReference>
<feature type="domain" description="G-protein coupled receptors family 1 profile" evidence="9">
    <location>
        <begin position="50"/>
        <end position="322"/>
    </location>
</feature>
<reference evidence="10" key="1">
    <citation type="submission" date="2020-05" db="UniProtKB">
        <authorList>
            <consortium name="EnsemblMetazoa"/>
        </authorList>
    </citation>
    <scope>IDENTIFICATION</scope>
    <source>
        <strain evidence="10">BB02</strain>
    </source>
</reference>
<evidence type="ECO:0000256" key="4">
    <source>
        <dbReference type="ARBA" id="ARBA00023040"/>
    </source>
</evidence>
<protein>
    <recommendedName>
        <fullName evidence="9">G-protein coupled receptors family 1 profile domain-containing protein</fullName>
    </recommendedName>
</protein>
<dbReference type="GO" id="GO:0008528">
    <property type="term" value="F:G protein-coupled peptide receptor activity"/>
    <property type="evidence" value="ECO:0007669"/>
    <property type="project" value="InterPro"/>
</dbReference>
<keyword evidence="5 8" id="KW-0472">Membrane</keyword>
<dbReference type="KEGG" id="bgt:106060336"/>
<dbReference type="PRINTS" id="PR00237">
    <property type="entry name" value="GPCRRHODOPSN"/>
</dbReference>
<feature type="transmembrane region" description="Helical" evidence="8">
    <location>
        <begin position="299"/>
        <end position="323"/>
    </location>
</feature>
<keyword evidence="2 8" id="KW-0812">Transmembrane</keyword>
<dbReference type="PANTHER" id="PTHR24243:SF233">
    <property type="entry name" value="THYROTROPIN-RELEASING HORMONE RECEPTOR"/>
    <property type="match status" value="1"/>
</dbReference>
<evidence type="ECO:0000256" key="1">
    <source>
        <dbReference type="ARBA" id="ARBA00004141"/>
    </source>
</evidence>
<dbReference type="OrthoDB" id="6177132at2759"/>
<comment type="subcellular location">
    <subcellularLocation>
        <location evidence="1">Membrane</location>
        <topology evidence="1">Multi-pass membrane protein</topology>
    </subcellularLocation>
</comment>
<accession>A0A2C9LXG9</accession>
<dbReference type="PROSITE" id="PS50262">
    <property type="entry name" value="G_PROTEIN_RECEP_F1_2"/>
    <property type="match status" value="1"/>
</dbReference>
<evidence type="ECO:0000259" key="9">
    <source>
        <dbReference type="PROSITE" id="PS50262"/>
    </source>
</evidence>
<organism evidence="10 11">
    <name type="scientific">Biomphalaria glabrata</name>
    <name type="common">Bloodfluke planorb</name>
    <name type="synonym">Freshwater snail</name>
    <dbReference type="NCBI Taxonomy" id="6526"/>
    <lineage>
        <taxon>Eukaryota</taxon>
        <taxon>Metazoa</taxon>
        <taxon>Spiralia</taxon>
        <taxon>Lophotrochozoa</taxon>
        <taxon>Mollusca</taxon>
        <taxon>Gastropoda</taxon>
        <taxon>Heterobranchia</taxon>
        <taxon>Euthyneura</taxon>
        <taxon>Panpulmonata</taxon>
        <taxon>Hygrophila</taxon>
        <taxon>Lymnaeoidea</taxon>
        <taxon>Planorbidae</taxon>
        <taxon>Biomphalaria</taxon>
    </lineage>
</organism>
<dbReference type="GO" id="GO:0005886">
    <property type="term" value="C:plasma membrane"/>
    <property type="evidence" value="ECO:0007669"/>
    <property type="project" value="TreeGrafter"/>
</dbReference>
<evidence type="ECO:0000256" key="3">
    <source>
        <dbReference type="ARBA" id="ARBA00022989"/>
    </source>
</evidence>
<dbReference type="Proteomes" id="UP000076420">
    <property type="component" value="Unassembled WGS sequence"/>
</dbReference>
<feature type="transmembrane region" description="Helical" evidence="8">
    <location>
        <begin position="26"/>
        <end position="59"/>
    </location>
</feature>
<gene>
    <name evidence="10" type="primary">106060336</name>
</gene>
<evidence type="ECO:0000256" key="2">
    <source>
        <dbReference type="ARBA" id="ARBA00022692"/>
    </source>
</evidence>
<evidence type="ECO:0000256" key="8">
    <source>
        <dbReference type="SAM" id="Phobius"/>
    </source>
</evidence>
<feature type="transmembrane region" description="Helical" evidence="8">
    <location>
        <begin position="207"/>
        <end position="230"/>
    </location>
</feature>
<dbReference type="Pfam" id="PF10324">
    <property type="entry name" value="7TM_GPCR_Srw"/>
    <property type="match status" value="1"/>
</dbReference>